<evidence type="ECO:0000313" key="2">
    <source>
        <dbReference type="EMBL" id="NTS30493.1"/>
    </source>
</evidence>
<dbReference type="InterPro" id="IPR044992">
    <property type="entry name" value="ChyE-like"/>
</dbReference>
<dbReference type="InterPro" id="IPR029062">
    <property type="entry name" value="Class_I_gatase-like"/>
</dbReference>
<dbReference type="PANTHER" id="PTHR42695:SF5">
    <property type="entry name" value="GLUTAMINE AMIDOTRANSFERASE YLR126C-RELATED"/>
    <property type="match status" value="1"/>
</dbReference>
<keyword evidence="3" id="KW-1185">Reference proteome</keyword>
<dbReference type="RefSeq" id="WP_113281860.1">
    <property type="nucleotide sequence ID" value="NZ_CP088292.1"/>
</dbReference>
<dbReference type="Proteomes" id="UP000550508">
    <property type="component" value="Unassembled WGS sequence"/>
</dbReference>
<accession>A0A849VRH5</accession>
<feature type="domain" description="Glutamine amidotransferase" evidence="1">
    <location>
        <begin position="18"/>
        <end position="180"/>
    </location>
</feature>
<organism evidence="2 3">
    <name type="scientific">Phyllobacterium pellucidum</name>
    <dbReference type="NCBI Taxonomy" id="2740464"/>
    <lineage>
        <taxon>Bacteria</taxon>
        <taxon>Pseudomonadati</taxon>
        <taxon>Pseudomonadota</taxon>
        <taxon>Alphaproteobacteria</taxon>
        <taxon>Hyphomicrobiales</taxon>
        <taxon>Phyllobacteriaceae</taxon>
        <taxon>Phyllobacterium</taxon>
    </lineage>
</organism>
<protein>
    <submittedName>
        <fullName evidence="2">GMP synthase</fullName>
    </submittedName>
</protein>
<reference evidence="2 3" key="1">
    <citation type="submission" date="2020-05" db="EMBL/GenBank/DDBJ databases">
        <authorList>
            <person name="Kim M.K."/>
        </authorList>
    </citation>
    <scope>NUCLEOTIDE SEQUENCE [LARGE SCALE GENOMIC DNA]</scope>
    <source>
        <strain evidence="2 3">BT25</strain>
    </source>
</reference>
<dbReference type="PROSITE" id="PS51273">
    <property type="entry name" value="GATASE_TYPE_1"/>
    <property type="match status" value="1"/>
</dbReference>
<dbReference type="Gene3D" id="3.40.50.880">
    <property type="match status" value="1"/>
</dbReference>
<dbReference type="CDD" id="cd01741">
    <property type="entry name" value="GATase1_1"/>
    <property type="match status" value="1"/>
</dbReference>
<proteinExistence type="predicted"/>
<gene>
    <name evidence="2" type="ORF">HQ945_04425</name>
</gene>
<dbReference type="GO" id="GO:0005829">
    <property type="term" value="C:cytosol"/>
    <property type="evidence" value="ECO:0007669"/>
    <property type="project" value="TreeGrafter"/>
</dbReference>
<dbReference type="PANTHER" id="PTHR42695">
    <property type="entry name" value="GLUTAMINE AMIDOTRANSFERASE YLR126C-RELATED"/>
    <property type="match status" value="1"/>
</dbReference>
<dbReference type="EMBL" id="JABUMX010000001">
    <property type="protein sequence ID" value="NTS30493.1"/>
    <property type="molecule type" value="Genomic_DNA"/>
</dbReference>
<dbReference type="AlphaFoldDB" id="A0A849VRH5"/>
<comment type="caution">
    <text evidence="2">The sequence shown here is derived from an EMBL/GenBank/DDBJ whole genome shotgun (WGS) entry which is preliminary data.</text>
</comment>
<evidence type="ECO:0000259" key="1">
    <source>
        <dbReference type="Pfam" id="PF00117"/>
    </source>
</evidence>
<sequence length="234" mass="25408">MRVLVVQNYQDTGLGQVGRALAEAGAAIDMRQAYLGEALPADASGHDALVVLGGDQNALADATHPYLPELAQLTKRFGDADKAVLGICLGSQLVARGYGADNILGRTPEFGWHEVTRNEASEADPVLASVPFRFPIFHWHSDTFTLPENAIRLASSDVTANQAFRIGRAVYGIQFHFEADTALVEEWRRVFHDQIASNYPGWLDNYDSYVARDGAAADAAGLALARAWVALIQR</sequence>
<dbReference type="InterPro" id="IPR017926">
    <property type="entry name" value="GATASE"/>
</dbReference>
<name>A0A849VRH5_9HYPH</name>
<dbReference type="Pfam" id="PF00117">
    <property type="entry name" value="GATase"/>
    <property type="match status" value="1"/>
</dbReference>
<evidence type="ECO:0000313" key="3">
    <source>
        <dbReference type="Proteomes" id="UP000550508"/>
    </source>
</evidence>
<dbReference type="SUPFAM" id="SSF52317">
    <property type="entry name" value="Class I glutamine amidotransferase-like"/>
    <property type="match status" value="1"/>
</dbReference>